<evidence type="ECO:0000313" key="2">
    <source>
        <dbReference type="Proteomes" id="UP001466331"/>
    </source>
</evidence>
<sequence>MEYGVFYRIIEGFSAVGLRSRQAELLMVPQLGGRIVSLVGLKSGREWLWHREKQGWLWENNAGDDFALSPQAGIDECIPTVAPCCFKGRLLPDHGEVWYKGWELDSSALARGVICSRVVLDVSPFVFERCISIDSDGSFLLDYKLENWGIEDEPFIWSLHPLKSIKEGDYLVLPDEIDFIRLDGGLGVPIQRGDVWAYPEPFSGIRLDRLQVPGDGSELCVKGFAGPLKHGWASVCNDNTADSIKISWDADVIPYLGIWINRGLGGAHHVGLEPCTGIPDSLAIAANEWKTVETIAPSQKLRWRIKIEIL</sequence>
<evidence type="ECO:0000313" key="1">
    <source>
        <dbReference type="EMBL" id="MEM5947959.1"/>
    </source>
</evidence>
<comment type="caution">
    <text evidence="1">The sequence shown here is derived from an EMBL/GenBank/DDBJ whole genome shotgun (WGS) entry which is preliminary data.</text>
</comment>
<dbReference type="RefSeq" id="WP_420069405.1">
    <property type="nucleotide sequence ID" value="NZ_JBCHKQ010000002.1"/>
</dbReference>
<dbReference type="Gene3D" id="2.70.98.10">
    <property type="match status" value="1"/>
</dbReference>
<evidence type="ECO:0008006" key="3">
    <source>
        <dbReference type="Google" id="ProtNLM"/>
    </source>
</evidence>
<gene>
    <name evidence="1" type="ORF">WKV44_05335</name>
</gene>
<organism evidence="1 2">
    <name type="scientific">Rarispira pelagica</name>
    <dbReference type="NCBI Taxonomy" id="3141764"/>
    <lineage>
        <taxon>Bacteria</taxon>
        <taxon>Pseudomonadati</taxon>
        <taxon>Spirochaetota</taxon>
        <taxon>Spirochaetia</taxon>
        <taxon>Winmispirales</taxon>
        <taxon>Winmispiraceae</taxon>
        <taxon>Rarispira</taxon>
    </lineage>
</organism>
<proteinExistence type="predicted"/>
<dbReference type="SUPFAM" id="SSF74650">
    <property type="entry name" value="Galactose mutarotase-like"/>
    <property type="match status" value="1"/>
</dbReference>
<accession>A0ABU9UBB5</accession>
<dbReference type="InterPro" id="IPR014718">
    <property type="entry name" value="GH-type_carb-bd"/>
</dbReference>
<keyword evidence="2" id="KW-1185">Reference proteome</keyword>
<dbReference type="EMBL" id="JBCHKQ010000002">
    <property type="protein sequence ID" value="MEM5947959.1"/>
    <property type="molecule type" value="Genomic_DNA"/>
</dbReference>
<protein>
    <recommendedName>
        <fullName evidence="3">DUF4432 family protein</fullName>
    </recommendedName>
</protein>
<dbReference type="InterPro" id="IPR011013">
    <property type="entry name" value="Gal_mutarotase_sf_dom"/>
</dbReference>
<dbReference type="Proteomes" id="UP001466331">
    <property type="component" value="Unassembled WGS sequence"/>
</dbReference>
<reference evidence="1 2" key="1">
    <citation type="submission" date="2024-03" db="EMBL/GenBank/DDBJ databases">
        <title>Ignisphaera cupida sp. nov., a hyperthermophilic hydrolytic archaeon from a hot spring of Kamchatka, and proposal of Ignisphaeraceae fam. nov.</title>
        <authorList>
            <person name="Podosokorskaya O.A."/>
            <person name="Elcheninov A.G."/>
            <person name="Maltseva A.I."/>
            <person name="Zayulina K.S."/>
            <person name="Novikov A."/>
            <person name="Merkel A.Y."/>
        </authorList>
    </citation>
    <scope>NUCLEOTIDE SEQUENCE [LARGE SCALE GENOMIC DNA]</scope>
    <source>
        <strain evidence="1 2">38H-sp</strain>
    </source>
</reference>
<name>A0ABU9UBB5_9SPIR</name>